<dbReference type="GO" id="GO:0009252">
    <property type="term" value="P:peptidoglycan biosynthetic process"/>
    <property type="evidence" value="ECO:0007669"/>
    <property type="project" value="UniProtKB-KW"/>
</dbReference>
<evidence type="ECO:0000256" key="10">
    <source>
        <dbReference type="ARBA" id="ARBA00022984"/>
    </source>
</evidence>
<keyword evidence="4" id="KW-0963">Cytoplasm</keyword>
<dbReference type="InterPro" id="IPR025877">
    <property type="entry name" value="MobA-like_NTP_Trfase"/>
</dbReference>
<dbReference type="SUPFAM" id="SSF53448">
    <property type="entry name" value="Nucleotide-diphospho-sugar transferases"/>
    <property type="match status" value="1"/>
</dbReference>
<dbReference type="PANTHER" id="PTHR43584">
    <property type="entry name" value="NUCLEOTIDYL TRANSFERASE"/>
    <property type="match status" value="1"/>
</dbReference>
<evidence type="ECO:0000256" key="7">
    <source>
        <dbReference type="ARBA" id="ARBA00022723"/>
    </source>
</evidence>
<evidence type="ECO:0000256" key="14">
    <source>
        <dbReference type="ARBA" id="ARBA00048247"/>
    </source>
</evidence>
<comment type="cofactor">
    <cofactor evidence="1">
        <name>Mg(2+)</name>
        <dbReference type="ChEBI" id="CHEBI:18420"/>
    </cofactor>
</comment>
<comment type="similarity">
    <text evidence="3">In the N-terminal section; belongs to the N-acetylglucosamine-1-phosphate uridyltransferase family.</text>
</comment>
<dbReference type="CDD" id="cd02540">
    <property type="entry name" value="GT2_GlmU_N_bac"/>
    <property type="match status" value="1"/>
</dbReference>
<evidence type="ECO:0000256" key="5">
    <source>
        <dbReference type="ARBA" id="ARBA00022679"/>
    </source>
</evidence>
<dbReference type="GO" id="GO:0046872">
    <property type="term" value="F:metal ion binding"/>
    <property type="evidence" value="ECO:0007669"/>
    <property type="project" value="UniProtKB-KW"/>
</dbReference>
<evidence type="ECO:0000256" key="8">
    <source>
        <dbReference type="ARBA" id="ARBA00022842"/>
    </source>
</evidence>
<keyword evidence="7" id="KW-0479">Metal-binding</keyword>
<evidence type="ECO:0000256" key="3">
    <source>
        <dbReference type="ARBA" id="ARBA00007947"/>
    </source>
</evidence>
<keyword evidence="12" id="KW-0012">Acyltransferase</keyword>
<evidence type="ECO:0000256" key="6">
    <source>
        <dbReference type="ARBA" id="ARBA00022695"/>
    </source>
</evidence>
<dbReference type="Gene3D" id="2.160.10.10">
    <property type="entry name" value="Hexapeptide repeat proteins"/>
    <property type="match status" value="1"/>
</dbReference>
<dbReference type="GO" id="GO:0071555">
    <property type="term" value="P:cell wall organization"/>
    <property type="evidence" value="ECO:0007669"/>
    <property type="project" value="UniProtKB-KW"/>
</dbReference>
<dbReference type="GO" id="GO:0008360">
    <property type="term" value="P:regulation of cell shape"/>
    <property type="evidence" value="ECO:0007669"/>
    <property type="project" value="UniProtKB-KW"/>
</dbReference>
<evidence type="ECO:0000259" key="17">
    <source>
        <dbReference type="Pfam" id="PF12804"/>
    </source>
</evidence>
<dbReference type="InterPro" id="IPR050065">
    <property type="entry name" value="GlmU-like"/>
</dbReference>
<evidence type="ECO:0000256" key="4">
    <source>
        <dbReference type="ARBA" id="ARBA00022490"/>
    </source>
</evidence>
<evidence type="ECO:0000256" key="16">
    <source>
        <dbReference type="ARBA" id="ARBA00049628"/>
    </source>
</evidence>
<gene>
    <name evidence="18" type="primary">glmU_2</name>
    <name evidence="18" type="ORF">PS880_02864</name>
</gene>
<dbReference type="Proteomes" id="UP000375525">
    <property type="component" value="Unassembled WGS sequence"/>
</dbReference>
<dbReference type="InterPro" id="IPR029044">
    <property type="entry name" value="Nucleotide-diphossugar_trans"/>
</dbReference>
<dbReference type="PANTHER" id="PTHR43584:SF3">
    <property type="entry name" value="BIFUNCTIONAL PROTEIN GLMU"/>
    <property type="match status" value="1"/>
</dbReference>
<proteinExistence type="inferred from homology"/>
<dbReference type="EMBL" id="CABVIH010000013">
    <property type="protein sequence ID" value="VVP02046.1"/>
    <property type="molecule type" value="Genomic_DNA"/>
</dbReference>
<reference evidence="18 19" key="1">
    <citation type="submission" date="2019-09" db="EMBL/GenBank/DDBJ databases">
        <authorList>
            <person name="Chandra G."/>
            <person name="Truman W A."/>
        </authorList>
    </citation>
    <scope>NUCLEOTIDE SEQUENCE [LARGE SCALE GENOMIC DNA]</scope>
    <source>
        <strain evidence="18">PS880</strain>
    </source>
</reference>
<evidence type="ECO:0000313" key="18">
    <source>
        <dbReference type="EMBL" id="VVP02046.1"/>
    </source>
</evidence>
<accession>A0A5E7KMB7</accession>
<dbReference type="Gene3D" id="3.90.550.10">
    <property type="entry name" value="Spore Coat Polysaccharide Biosynthesis Protein SpsA, Chain A"/>
    <property type="match status" value="1"/>
</dbReference>
<comment type="similarity">
    <text evidence="2">In the C-terminal section; belongs to the transferase hexapeptide repeat family.</text>
</comment>
<keyword evidence="10" id="KW-0573">Peptidoglycan synthesis</keyword>
<keyword evidence="9" id="KW-0133">Cell shape</keyword>
<name>A0A5E7KMB7_PSEFL</name>
<keyword evidence="5" id="KW-0808">Transferase</keyword>
<dbReference type="InterPro" id="IPR011004">
    <property type="entry name" value="Trimer_LpxA-like_sf"/>
</dbReference>
<evidence type="ECO:0000256" key="11">
    <source>
        <dbReference type="ARBA" id="ARBA00023268"/>
    </source>
</evidence>
<sequence>MGDNISWPTLAVILAAGQGTRMRSQLPKVMHPVGNRPLLGHVLAAVEAAGIEQVAVVLGAGGRPVADYLQHAAPTARLFTQHEQLGTAHALLAARATLQAHEQGCVLVLFGDSPLISAQTLSQLRQALIDGAAVAVAGFHSEKPGPYGRLLVEEGRLLAIREAKDASPQELDIDFCNGGVMGLRAETCLWLLERIGNHNAQSEYYLTDAVAVANSAGLQVTAVEVDETDVLGVNDREQLHVAEQLFQQRRRQAVMQSGVSLVAADTVFFSADTQLAADVRIEPCVVFGPGVSVGSGVRVDAFSRLENIRLEQPRLEGVCHA</sequence>
<comment type="function">
    <text evidence="16">Catalyzes the last two sequential reactions in the de novo biosynthetic pathway for UDP-N-acetylglucosamine (UDP-GlcNAc). The C-terminal domain catalyzes the transfer of acetyl group from acetyl coenzyme A to glucosamine-1-phosphate (GlcN-1-P) to produce N-acetylglucosamine-1-phosphate (GlcNAc-1-P), which is converted into UDP-GlcNAc by the transfer of uridine 5-monophosphate (from uridine 5-triphosphate), a reaction catalyzed by the N-terminal domain.</text>
</comment>
<evidence type="ECO:0000256" key="15">
    <source>
        <dbReference type="ARBA" id="ARBA00048493"/>
    </source>
</evidence>
<comment type="catalytic activity">
    <reaction evidence="15">
        <text>N-acetyl-alpha-D-glucosamine 1-phosphate + UTP + H(+) = UDP-N-acetyl-alpha-D-glucosamine + diphosphate</text>
        <dbReference type="Rhea" id="RHEA:13509"/>
        <dbReference type="ChEBI" id="CHEBI:15378"/>
        <dbReference type="ChEBI" id="CHEBI:33019"/>
        <dbReference type="ChEBI" id="CHEBI:46398"/>
        <dbReference type="ChEBI" id="CHEBI:57705"/>
        <dbReference type="ChEBI" id="CHEBI:57776"/>
        <dbReference type="EC" id="2.7.7.23"/>
    </reaction>
</comment>
<dbReference type="RefSeq" id="WP_224790249.1">
    <property type="nucleotide sequence ID" value="NZ_CABVIH010000013.1"/>
</dbReference>
<evidence type="ECO:0000256" key="9">
    <source>
        <dbReference type="ARBA" id="ARBA00022960"/>
    </source>
</evidence>
<keyword evidence="13" id="KW-0961">Cell wall biogenesis/degradation</keyword>
<dbReference type="GO" id="GO:0019134">
    <property type="term" value="F:glucosamine-1-phosphate N-acetyltransferase activity"/>
    <property type="evidence" value="ECO:0007669"/>
    <property type="project" value="UniProtKB-EC"/>
</dbReference>
<evidence type="ECO:0000256" key="12">
    <source>
        <dbReference type="ARBA" id="ARBA00023315"/>
    </source>
</evidence>
<evidence type="ECO:0000313" key="19">
    <source>
        <dbReference type="Proteomes" id="UP000375525"/>
    </source>
</evidence>
<keyword evidence="11" id="KW-0511">Multifunctional enzyme</keyword>
<dbReference type="AlphaFoldDB" id="A0A5E7KMB7"/>
<dbReference type="GO" id="GO:0003977">
    <property type="term" value="F:UDP-N-acetylglucosamine diphosphorylase activity"/>
    <property type="evidence" value="ECO:0007669"/>
    <property type="project" value="UniProtKB-EC"/>
</dbReference>
<dbReference type="SUPFAM" id="SSF51161">
    <property type="entry name" value="Trimeric LpxA-like enzymes"/>
    <property type="match status" value="1"/>
</dbReference>
<keyword evidence="8" id="KW-0460">Magnesium</keyword>
<protein>
    <submittedName>
        <fullName evidence="18">Bifunctional protein GlmU</fullName>
    </submittedName>
</protein>
<feature type="domain" description="MobA-like NTP transferase" evidence="17">
    <location>
        <begin position="11"/>
        <end position="147"/>
    </location>
</feature>
<evidence type="ECO:0000256" key="1">
    <source>
        <dbReference type="ARBA" id="ARBA00001946"/>
    </source>
</evidence>
<evidence type="ECO:0000256" key="2">
    <source>
        <dbReference type="ARBA" id="ARBA00007707"/>
    </source>
</evidence>
<dbReference type="Pfam" id="PF12804">
    <property type="entry name" value="NTP_transf_3"/>
    <property type="match status" value="1"/>
</dbReference>
<comment type="catalytic activity">
    <reaction evidence="14">
        <text>alpha-D-glucosamine 1-phosphate + acetyl-CoA = N-acetyl-alpha-D-glucosamine 1-phosphate + CoA + H(+)</text>
        <dbReference type="Rhea" id="RHEA:13725"/>
        <dbReference type="ChEBI" id="CHEBI:15378"/>
        <dbReference type="ChEBI" id="CHEBI:57287"/>
        <dbReference type="ChEBI" id="CHEBI:57288"/>
        <dbReference type="ChEBI" id="CHEBI:57776"/>
        <dbReference type="ChEBI" id="CHEBI:58516"/>
        <dbReference type="EC" id="2.3.1.157"/>
    </reaction>
</comment>
<keyword evidence="6" id="KW-0548">Nucleotidyltransferase</keyword>
<evidence type="ECO:0000256" key="13">
    <source>
        <dbReference type="ARBA" id="ARBA00023316"/>
    </source>
</evidence>
<organism evidence="18 19">
    <name type="scientific">Pseudomonas fluorescens</name>
    <dbReference type="NCBI Taxonomy" id="294"/>
    <lineage>
        <taxon>Bacteria</taxon>
        <taxon>Pseudomonadati</taxon>
        <taxon>Pseudomonadota</taxon>
        <taxon>Gammaproteobacteria</taxon>
        <taxon>Pseudomonadales</taxon>
        <taxon>Pseudomonadaceae</taxon>
        <taxon>Pseudomonas</taxon>
    </lineage>
</organism>